<keyword evidence="2" id="KW-0732">Signal</keyword>
<dbReference type="AlphaFoldDB" id="A0A7W3T6K7"/>
<evidence type="ECO:0000313" key="3">
    <source>
        <dbReference type="EMBL" id="MBB0231885.1"/>
    </source>
</evidence>
<feature type="signal peptide" evidence="2">
    <location>
        <begin position="1"/>
        <end position="36"/>
    </location>
</feature>
<evidence type="ECO:0000256" key="1">
    <source>
        <dbReference type="SAM" id="MobiDB-lite"/>
    </source>
</evidence>
<proteinExistence type="predicted"/>
<evidence type="ECO:0000256" key="2">
    <source>
        <dbReference type="SAM" id="SignalP"/>
    </source>
</evidence>
<accession>A0A7W3T6K7</accession>
<dbReference type="RefSeq" id="WP_182666437.1">
    <property type="nucleotide sequence ID" value="NZ_VKHS01000667.1"/>
</dbReference>
<dbReference type="EMBL" id="VKHS01000667">
    <property type="protein sequence ID" value="MBB0231885.1"/>
    <property type="molecule type" value="Genomic_DNA"/>
</dbReference>
<feature type="region of interest" description="Disordered" evidence="1">
    <location>
        <begin position="35"/>
        <end position="83"/>
    </location>
</feature>
<name>A0A7W3T6K7_9ACTN</name>
<reference evidence="4" key="1">
    <citation type="submission" date="2019-10" db="EMBL/GenBank/DDBJ databases">
        <title>Streptomyces sp. nov., a novel actinobacterium isolated from alkaline environment.</title>
        <authorList>
            <person name="Golinska P."/>
        </authorList>
    </citation>
    <scope>NUCLEOTIDE SEQUENCE [LARGE SCALE GENOMIC DNA]</scope>
    <source>
        <strain evidence="4">DSM 42108</strain>
    </source>
</reference>
<comment type="caution">
    <text evidence="3">The sequence shown here is derived from an EMBL/GenBank/DDBJ whole genome shotgun (WGS) entry which is preliminary data.</text>
</comment>
<dbReference type="Proteomes" id="UP000530234">
    <property type="component" value="Unassembled WGS sequence"/>
</dbReference>
<keyword evidence="4" id="KW-1185">Reference proteome</keyword>
<dbReference type="PROSITE" id="PS51318">
    <property type="entry name" value="TAT"/>
    <property type="match status" value="1"/>
</dbReference>
<dbReference type="InterPro" id="IPR006311">
    <property type="entry name" value="TAT_signal"/>
</dbReference>
<gene>
    <name evidence="3" type="ORF">FOE67_20890</name>
</gene>
<organism evidence="3 4">
    <name type="scientific">Streptomyces calidiresistens</name>
    <dbReference type="NCBI Taxonomy" id="1485586"/>
    <lineage>
        <taxon>Bacteria</taxon>
        <taxon>Bacillati</taxon>
        <taxon>Actinomycetota</taxon>
        <taxon>Actinomycetes</taxon>
        <taxon>Kitasatosporales</taxon>
        <taxon>Streptomycetaceae</taxon>
        <taxon>Streptomyces</taxon>
    </lineage>
</organism>
<evidence type="ECO:0000313" key="4">
    <source>
        <dbReference type="Proteomes" id="UP000530234"/>
    </source>
</evidence>
<sequence>MRERTGPSRRRLLGAAAAAVGGAAALGTIGAGTAGAAAPAAGADPGVVDHPDHPAARYAGSGADTAEPLNASVGCGLSAGKGI</sequence>
<protein>
    <submittedName>
        <fullName evidence="3">Uncharacterized protein</fullName>
    </submittedName>
</protein>
<feature type="chain" id="PRO_5031076369" evidence="2">
    <location>
        <begin position="37"/>
        <end position="83"/>
    </location>
</feature>